<dbReference type="AlphaFoldDB" id="A0A1B4VEA9"/>
<gene>
    <name evidence="4" type="ORF">SVA_2429</name>
</gene>
<dbReference type="InterPro" id="IPR011250">
    <property type="entry name" value="OMP/PagP_B-barrel"/>
</dbReference>
<keyword evidence="1 2" id="KW-0732">Signal</keyword>
<protein>
    <submittedName>
        <fullName evidence="4">Cell envelope biogenesis protein OmpA</fullName>
    </submittedName>
</protein>
<dbReference type="SUPFAM" id="SSF56925">
    <property type="entry name" value="OMPA-like"/>
    <property type="match status" value="1"/>
</dbReference>
<dbReference type="InterPro" id="IPR027385">
    <property type="entry name" value="Beta-barrel_OMP"/>
</dbReference>
<dbReference type="KEGG" id="sva:SVA_2429"/>
<evidence type="ECO:0000313" key="4">
    <source>
        <dbReference type="EMBL" id="BAU48977.1"/>
    </source>
</evidence>
<reference evidence="4 5" key="1">
    <citation type="submission" date="2015-08" db="EMBL/GenBank/DDBJ databases">
        <title>Complete genome sequence of Sulfurifustis variabilis.</title>
        <authorList>
            <person name="Miura A."/>
            <person name="Kojima H."/>
            <person name="Fukui M."/>
        </authorList>
    </citation>
    <scope>NUCLEOTIDE SEQUENCE [LARGE SCALE GENOMIC DNA]</scope>
    <source>
        <strain evidence="5">skN76</strain>
    </source>
</reference>
<keyword evidence="5" id="KW-1185">Reference proteome</keyword>
<dbReference type="Proteomes" id="UP000218899">
    <property type="component" value="Chromosome"/>
</dbReference>
<evidence type="ECO:0000256" key="2">
    <source>
        <dbReference type="SAM" id="SignalP"/>
    </source>
</evidence>
<evidence type="ECO:0000259" key="3">
    <source>
        <dbReference type="Pfam" id="PF13505"/>
    </source>
</evidence>
<feature type="signal peptide" evidence="2">
    <location>
        <begin position="1"/>
        <end position="25"/>
    </location>
</feature>
<evidence type="ECO:0000313" key="5">
    <source>
        <dbReference type="Proteomes" id="UP000218899"/>
    </source>
</evidence>
<sequence length="178" mass="18343">MNRRNAANAALAFLIGILLTTTAEAGFFVGAGVSNSSYDYSDLDNSSGYKIFAGYYAESGVFVEAATVNLGETDADGAPAGFEAGGLAAYVGYRGEPPSGGFGFFGKIGAYSFDTDLIVSGTTIATESSSGLAWALGISYAFNANVAVRGEIEQFVGVEDFATDESITGGSVSIEFRF</sequence>
<dbReference type="EMBL" id="AP014936">
    <property type="protein sequence ID" value="BAU48977.1"/>
    <property type="molecule type" value="Genomic_DNA"/>
</dbReference>
<dbReference type="Pfam" id="PF13505">
    <property type="entry name" value="OMP_b-brl"/>
    <property type="match status" value="1"/>
</dbReference>
<dbReference type="RefSeq" id="WP_169924067.1">
    <property type="nucleotide sequence ID" value="NZ_AP014936.1"/>
</dbReference>
<name>A0A1B4VEA9_9GAMM</name>
<organism evidence="4 5">
    <name type="scientific">Sulfurifustis variabilis</name>
    <dbReference type="NCBI Taxonomy" id="1675686"/>
    <lineage>
        <taxon>Bacteria</taxon>
        <taxon>Pseudomonadati</taxon>
        <taxon>Pseudomonadota</taxon>
        <taxon>Gammaproteobacteria</taxon>
        <taxon>Acidiferrobacterales</taxon>
        <taxon>Acidiferrobacteraceae</taxon>
        <taxon>Sulfurifustis</taxon>
    </lineage>
</organism>
<feature type="chain" id="PRO_5008571422" evidence="2">
    <location>
        <begin position="26"/>
        <end position="178"/>
    </location>
</feature>
<evidence type="ECO:0000256" key="1">
    <source>
        <dbReference type="ARBA" id="ARBA00022729"/>
    </source>
</evidence>
<accession>A0A1B4VEA9</accession>
<feature type="domain" description="Outer membrane protein beta-barrel" evidence="3">
    <location>
        <begin position="21"/>
        <end position="158"/>
    </location>
</feature>
<proteinExistence type="predicted"/>
<dbReference type="Gene3D" id="2.40.160.20">
    <property type="match status" value="1"/>
</dbReference>